<comment type="caution">
    <text evidence="1">The sequence shown here is derived from an EMBL/GenBank/DDBJ whole genome shotgun (WGS) entry which is preliminary data.</text>
</comment>
<accession>A0AAV4EXK6</accession>
<reference evidence="1 2" key="1">
    <citation type="journal article" date="2021" name="Elife">
        <title>Chloroplast acquisition without the gene transfer in kleptoplastic sea slugs, Plakobranchus ocellatus.</title>
        <authorList>
            <person name="Maeda T."/>
            <person name="Takahashi S."/>
            <person name="Yoshida T."/>
            <person name="Shimamura S."/>
            <person name="Takaki Y."/>
            <person name="Nagai Y."/>
            <person name="Toyoda A."/>
            <person name="Suzuki Y."/>
            <person name="Arimoto A."/>
            <person name="Ishii H."/>
            <person name="Satoh N."/>
            <person name="Nishiyama T."/>
            <person name="Hasebe M."/>
            <person name="Maruyama T."/>
            <person name="Minagawa J."/>
            <person name="Obokata J."/>
            <person name="Shigenobu S."/>
        </authorList>
    </citation>
    <scope>NUCLEOTIDE SEQUENCE [LARGE SCALE GENOMIC DNA]</scope>
</reference>
<dbReference type="EMBL" id="BMAT01011025">
    <property type="protein sequence ID" value="GFR65276.1"/>
    <property type="molecule type" value="Genomic_DNA"/>
</dbReference>
<proteinExistence type="predicted"/>
<organism evidence="1 2">
    <name type="scientific">Elysia marginata</name>
    <dbReference type="NCBI Taxonomy" id="1093978"/>
    <lineage>
        <taxon>Eukaryota</taxon>
        <taxon>Metazoa</taxon>
        <taxon>Spiralia</taxon>
        <taxon>Lophotrochozoa</taxon>
        <taxon>Mollusca</taxon>
        <taxon>Gastropoda</taxon>
        <taxon>Heterobranchia</taxon>
        <taxon>Euthyneura</taxon>
        <taxon>Panpulmonata</taxon>
        <taxon>Sacoglossa</taxon>
        <taxon>Placobranchoidea</taxon>
        <taxon>Plakobranchidae</taxon>
        <taxon>Elysia</taxon>
    </lineage>
</organism>
<dbReference type="AlphaFoldDB" id="A0AAV4EXK6"/>
<evidence type="ECO:0000313" key="2">
    <source>
        <dbReference type="Proteomes" id="UP000762676"/>
    </source>
</evidence>
<gene>
    <name evidence="1" type="ORF">ElyMa_005527700</name>
</gene>
<evidence type="ECO:0000313" key="1">
    <source>
        <dbReference type="EMBL" id="GFR65276.1"/>
    </source>
</evidence>
<dbReference type="Proteomes" id="UP000762676">
    <property type="component" value="Unassembled WGS sequence"/>
</dbReference>
<sequence length="139" mass="15505">MSRSRDEKTSNMFKGSMEKSPAARAFLQTPCEVRSDGIIQDLINDGISKYVTLGWRNNIIEAYTSSLRNLNTVIIRIRSGFALKPPRPSAQATELHGIDSDRTERFRLSGGRDRLARIHSAGVRIEHAACWDLGMLDSG</sequence>
<protein>
    <submittedName>
        <fullName evidence="1">Uncharacterized protein</fullName>
    </submittedName>
</protein>
<keyword evidence="2" id="KW-1185">Reference proteome</keyword>
<name>A0AAV4EXK6_9GAST</name>